<feature type="transmembrane region" description="Helical" evidence="6">
    <location>
        <begin position="57"/>
        <end position="78"/>
    </location>
</feature>
<dbReference type="KEGG" id="paru:CYR75_02220"/>
<dbReference type="PANTHER" id="PTHR33931">
    <property type="entry name" value="HOLIN-LIKE PROTEIN CIDA-RELATED"/>
    <property type="match status" value="1"/>
</dbReference>
<reference evidence="7" key="1">
    <citation type="journal article" date="2019" name="J. Microbiol.">
        <title>Paracoccus jeotgali sp. nov., isolated from Korean salted and fermented shrimp.</title>
        <authorList>
            <person name="Kim J."/>
            <person name="Kim J.Y."/>
            <person name="Song H.S."/>
            <person name="Cha I.T."/>
            <person name="Roh S.W."/>
            <person name="Lee S.H."/>
        </authorList>
    </citation>
    <scope>NUCLEOTIDE SEQUENCE</scope>
    <source>
        <strain evidence="7">CBA4604</strain>
    </source>
</reference>
<evidence type="ECO:0008006" key="9">
    <source>
        <dbReference type="Google" id="ProtNLM"/>
    </source>
</evidence>
<evidence type="ECO:0000256" key="4">
    <source>
        <dbReference type="ARBA" id="ARBA00022989"/>
    </source>
</evidence>
<evidence type="ECO:0000256" key="1">
    <source>
        <dbReference type="ARBA" id="ARBA00004651"/>
    </source>
</evidence>
<dbReference type="GO" id="GO:0005886">
    <property type="term" value="C:plasma membrane"/>
    <property type="evidence" value="ECO:0007669"/>
    <property type="project" value="UniProtKB-SubCell"/>
</dbReference>
<dbReference type="RefSeq" id="WP_101498649.1">
    <property type="nucleotide sequence ID" value="NZ_CP025583.1"/>
</dbReference>
<name>A0A2K9MFG5_9RHOB</name>
<evidence type="ECO:0000256" key="6">
    <source>
        <dbReference type="SAM" id="Phobius"/>
    </source>
</evidence>
<keyword evidence="3 6" id="KW-0812">Transmembrane</keyword>
<evidence type="ECO:0000256" key="5">
    <source>
        <dbReference type="ARBA" id="ARBA00023136"/>
    </source>
</evidence>
<protein>
    <recommendedName>
        <fullName evidence="9">CidA/LrgA family protein</fullName>
    </recommendedName>
</protein>
<sequence length="130" mass="13110">MIPALTLILILQLLGEIASHSIGLPLPGPVVGLILLVAGCLIWPALAEILRPAANSLLGHLSLFFVPAGVGVIAHLPTLAQHGVGLALAVTISTVLAIGVGAAVFVAVKRMIGGVTVAEDLREAGVDHAD</sequence>
<dbReference type="OrthoDB" id="385012at2"/>
<dbReference type="AlphaFoldDB" id="A0A2K9MFG5"/>
<keyword evidence="5 6" id="KW-0472">Membrane</keyword>
<accession>A0A2K9MFG5</accession>
<evidence type="ECO:0000256" key="3">
    <source>
        <dbReference type="ARBA" id="ARBA00022692"/>
    </source>
</evidence>
<dbReference type="Proteomes" id="UP000234882">
    <property type="component" value="Chromosome"/>
</dbReference>
<feature type="transmembrane region" description="Helical" evidence="6">
    <location>
        <begin position="84"/>
        <end position="108"/>
    </location>
</feature>
<keyword evidence="8" id="KW-1185">Reference proteome</keyword>
<dbReference type="EMBL" id="CP025583">
    <property type="protein sequence ID" value="AUM73265.1"/>
    <property type="molecule type" value="Genomic_DNA"/>
</dbReference>
<comment type="subcellular location">
    <subcellularLocation>
        <location evidence="1">Cell membrane</location>
        <topology evidence="1">Multi-pass membrane protein</topology>
    </subcellularLocation>
</comment>
<organism evidence="7 8">
    <name type="scientific">Paracoccus jeotgali</name>
    <dbReference type="NCBI Taxonomy" id="2065379"/>
    <lineage>
        <taxon>Bacteria</taxon>
        <taxon>Pseudomonadati</taxon>
        <taxon>Pseudomonadota</taxon>
        <taxon>Alphaproteobacteria</taxon>
        <taxon>Rhodobacterales</taxon>
        <taxon>Paracoccaceae</taxon>
        <taxon>Paracoccus</taxon>
    </lineage>
</organism>
<evidence type="ECO:0000313" key="7">
    <source>
        <dbReference type="EMBL" id="AUM73265.1"/>
    </source>
</evidence>
<dbReference type="InterPro" id="IPR005538">
    <property type="entry name" value="LrgA/CidA"/>
</dbReference>
<evidence type="ECO:0000313" key="8">
    <source>
        <dbReference type="Proteomes" id="UP000234882"/>
    </source>
</evidence>
<gene>
    <name evidence="7" type="ORF">CYR75_02220</name>
</gene>
<keyword evidence="2" id="KW-1003">Cell membrane</keyword>
<feature type="transmembrane region" description="Helical" evidence="6">
    <location>
        <begin position="29"/>
        <end position="50"/>
    </location>
</feature>
<dbReference type="PANTHER" id="PTHR33931:SF2">
    <property type="entry name" value="HOLIN-LIKE PROTEIN CIDA"/>
    <property type="match status" value="1"/>
</dbReference>
<dbReference type="Pfam" id="PF03788">
    <property type="entry name" value="LrgA"/>
    <property type="match status" value="1"/>
</dbReference>
<proteinExistence type="predicted"/>
<keyword evidence="4 6" id="KW-1133">Transmembrane helix</keyword>
<evidence type="ECO:0000256" key="2">
    <source>
        <dbReference type="ARBA" id="ARBA00022475"/>
    </source>
</evidence>